<keyword evidence="5" id="KW-1185">Reference proteome</keyword>
<dbReference type="RefSeq" id="WP_199493185.1">
    <property type="nucleotide sequence ID" value="NZ_JAEMOP010000009.1"/>
</dbReference>
<reference evidence="3 5" key="1">
    <citation type="submission" date="2020-09" db="EMBL/GenBank/DDBJ databases">
        <title>Draft Genomes of Bacterial Isolates from North Pond Shallow Sediments.</title>
        <authorList>
            <person name="Kiel Reese B."/>
            <person name="Mullis M."/>
            <person name="Weisend R.E."/>
        </authorList>
    </citation>
    <scope>NUCLEOTIDE SEQUENCE</scope>
    <source>
        <strain evidence="3">KJE-2</strain>
        <strain evidence="2 5">KJE-3</strain>
    </source>
</reference>
<dbReference type="Proteomes" id="UP000655994">
    <property type="component" value="Unassembled WGS sequence"/>
</dbReference>
<keyword evidence="1" id="KW-1133">Transmembrane helix</keyword>
<evidence type="ECO:0000313" key="2">
    <source>
        <dbReference type="EMBL" id="MBJ7265431.1"/>
    </source>
</evidence>
<dbReference type="AlphaFoldDB" id="A0A8I1GBA4"/>
<sequence length="132" mass="13793">MEKVPSTIALHIRGFSAALSALTVVICGAALAIQLFTLVRDFVVNSLPVLIDSHAHSELVSAEEALSSLSILDFIPTLGVGSSYLVMTSLSYVLDKEVARKGANSSGSLTVALVVSIVMSYISLFALAPVVD</sequence>
<name>A0A8I1GBA4_9GAMM</name>
<dbReference type="EMBL" id="JAEMOP010000009">
    <property type="protein sequence ID" value="MBJ7316895.1"/>
    <property type="molecule type" value="Genomic_DNA"/>
</dbReference>
<evidence type="ECO:0000256" key="1">
    <source>
        <dbReference type="SAM" id="Phobius"/>
    </source>
</evidence>
<evidence type="ECO:0000313" key="4">
    <source>
        <dbReference type="Proteomes" id="UP000621390"/>
    </source>
</evidence>
<dbReference type="Proteomes" id="UP000621390">
    <property type="component" value="Unassembled WGS sequence"/>
</dbReference>
<protein>
    <submittedName>
        <fullName evidence="3">Uncharacterized protein</fullName>
    </submittedName>
</protein>
<accession>A0A8I1GBA4</accession>
<feature type="transmembrane region" description="Helical" evidence="1">
    <location>
        <begin position="106"/>
        <end position="128"/>
    </location>
</feature>
<evidence type="ECO:0000313" key="3">
    <source>
        <dbReference type="EMBL" id="MBJ7316895.1"/>
    </source>
</evidence>
<organism evidence="3 4">
    <name type="scientific">Idiomarina abyssalis</name>
    <dbReference type="NCBI Taxonomy" id="86102"/>
    <lineage>
        <taxon>Bacteria</taxon>
        <taxon>Pseudomonadati</taxon>
        <taxon>Pseudomonadota</taxon>
        <taxon>Gammaproteobacteria</taxon>
        <taxon>Alteromonadales</taxon>
        <taxon>Idiomarinaceae</taxon>
        <taxon>Idiomarina</taxon>
    </lineage>
</organism>
<feature type="transmembrane region" description="Helical" evidence="1">
    <location>
        <begin position="74"/>
        <end position="94"/>
    </location>
</feature>
<keyword evidence="1" id="KW-0812">Transmembrane</keyword>
<comment type="caution">
    <text evidence="3">The sequence shown here is derived from an EMBL/GenBank/DDBJ whole genome shotgun (WGS) entry which is preliminary data.</text>
</comment>
<dbReference type="EMBL" id="JAEMOS010000002">
    <property type="protein sequence ID" value="MBJ7265431.1"/>
    <property type="molecule type" value="Genomic_DNA"/>
</dbReference>
<feature type="transmembrane region" description="Helical" evidence="1">
    <location>
        <begin position="12"/>
        <end position="36"/>
    </location>
</feature>
<evidence type="ECO:0000313" key="5">
    <source>
        <dbReference type="Proteomes" id="UP000655994"/>
    </source>
</evidence>
<proteinExistence type="predicted"/>
<gene>
    <name evidence="2" type="ORF">JHC10_00600</name>
    <name evidence="3" type="ORF">JHC11_12940</name>
</gene>
<keyword evidence="1" id="KW-0472">Membrane</keyword>